<dbReference type="Pfam" id="PF13180">
    <property type="entry name" value="PDZ_2"/>
    <property type="match status" value="1"/>
</dbReference>
<accession>A0A521CFV7</accession>
<dbReference type="GO" id="GO:0004180">
    <property type="term" value="F:carboxypeptidase activity"/>
    <property type="evidence" value="ECO:0007669"/>
    <property type="project" value="UniProtKB-KW"/>
</dbReference>
<dbReference type="RefSeq" id="WP_142453947.1">
    <property type="nucleotide sequence ID" value="NZ_FXTP01000005.1"/>
</dbReference>
<dbReference type="InterPro" id="IPR001478">
    <property type="entry name" value="PDZ"/>
</dbReference>
<dbReference type="Proteomes" id="UP000317557">
    <property type="component" value="Unassembled WGS sequence"/>
</dbReference>
<evidence type="ECO:0000256" key="1">
    <source>
        <dbReference type="SAM" id="SignalP"/>
    </source>
</evidence>
<sequence length="423" mass="46006">MPYRLSLFLPFLLLTISSCSPAEESKLSEPDITSHDIETHISFLASDDMRGRETGTPEEAAAANYIADLFRSYGLDPAGDEGSYIQPFTVNMAMASNPHASPDDSAGEKRLAKNVAGLLQGTGNTNNVIVIGAHYDHLGMGAFGSLSNGNERIHNGADDNASGTAGLLELAQYFAENRPESNLLFLAFSGEEIGLLGSQHYVANPTVELDEVIAMINMDMIGRLNEDRLMIFGVGTADNWESILTSANADSLDLELVEDGTGSSDHTSFYYKDIPVLHYFTDTHADYHRPSDDTEWINFDGQEKVVEHVARVVQTLDTLSRNELAFTKAPGQQRQTMRMDGPTLGVLPDYGFEGEGFRINGVNEDGPAAGAGLQPGDVIIQIGDISIKDIYEYMGALNEFSKGDQTTVTVSRNDETLTLNLQF</sequence>
<evidence type="ECO:0000313" key="4">
    <source>
        <dbReference type="Proteomes" id="UP000317557"/>
    </source>
</evidence>
<dbReference type="SMART" id="SM00228">
    <property type="entry name" value="PDZ"/>
    <property type="match status" value="1"/>
</dbReference>
<dbReference type="InterPro" id="IPR045175">
    <property type="entry name" value="M28_fam"/>
</dbReference>
<dbReference type="CDD" id="cd06779">
    <property type="entry name" value="cpPDZ_Deg_HtrA-like"/>
    <property type="match status" value="1"/>
</dbReference>
<dbReference type="SUPFAM" id="SSF53187">
    <property type="entry name" value="Zn-dependent exopeptidases"/>
    <property type="match status" value="1"/>
</dbReference>
<dbReference type="Gene3D" id="3.40.630.10">
    <property type="entry name" value="Zn peptidases"/>
    <property type="match status" value="1"/>
</dbReference>
<keyword evidence="3" id="KW-0645">Protease</keyword>
<dbReference type="OrthoDB" id="9778250at2"/>
<feature type="chain" id="PRO_5021849941" evidence="1">
    <location>
        <begin position="23"/>
        <end position="423"/>
    </location>
</feature>
<dbReference type="PROSITE" id="PS50106">
    <property type="entry name" value="PDZ"/>
    <property type="match status" value="1"/>
</dbReference>
<organism evidence="3 4">
    <name type="scientific">Gracilimonas mengyeensis</name>
    <dbReference type="NCBI Taxonomy" id="1302730"/>
    <lineage>
        <taxon>Bacteria</taxon>
        <taxon>Pseudomonadati</taxon>
        <taxon>Balneolota</taxon>
        <taxon>Balneolia</taxon>
        <taxon>Balneolales</taxon>
        <taxon>Balneolaceae</taxon>
        <taxon>Gracilimonas</taxon>
    </lineage>
</organism>
<dbReference type="PANTHER" id="PTHR12147:SF26">
    <property type="entry name" value="PEPTIDASE M28 DOMAIN-CONTAINING PROTEIN"/>
    <property type="match status" value="1"/>
</dbReference>
<reference evidence="3 4" key="1">
    <citation type="submission" date="2017-05" db="EMBL/GenBank/DDBJ databases">
        <authorList>
            <person name="Varghese N."/>
            <person name="Submissions S."/>
        </authorList>
    </citation>
    <scope>NUCLEOTIDE SEQUENCE [LARGE SCALE GENOMIC DNA]</scope>
    <source>
        <strain evidence="3 4">DSM 21985</strain>
    </source>
</reference>
<dbReference type="PANTHER" id="PTHR12147">
    <property type="entry name" value="METALLOPEPTIDASE M28 FAMILY MEMBER"/>
    <property type="match status" value="1"/>
</dbReference>
<keyword evidence="1" id="KW-0732">Signal</keyword>
<protein>
    <submittedName>
        <fullName evidence="3">Zn-dependent amino-or carboxypeptidase, M28 family</fullName>
    </submittedName>
</protein>
<evidence type="ECO:0000313" key="3">
    <source>
        <dbReference type="EMBL" id="SMO58306.1"/>
    </source>
</evidence>
<dbReference type="Gene3D" id="2.30.42.10">
    <property type="match status" value="1"/>
</dbReference>
<proteinExistence type="predicted"/>
<feature type="domain" description="PDZ" evidence="2">
    <location>
        <begin position="336"/>
        <end position="390"/>
    </location>
</feature>
<dbReference type="InterPro" id="IPR007484">
    <property type="entry name" value="Peptidase_M28"/>
</dbReference>
<gene>
    <name evidence="3" type="ORF">SAMN06265219_105121</name>
</gene>
<evidence type="ECO:0000259" key="2">
    <source>
        <dbReference type="PROSITE" id="PS50106"/>
    </source>
</evidence>
<dbReference type="SUPFAM" id="SSF50156">
    <property type="entry name" value="PDZ domain-like"/>
    <property type="match status" value="1"/>
</dbReference>
<dbReference type="EMBL" id="FXTP01000005">
    <property type="protein sequence ID" value="SMO58306.1"/>
    <property type="molecule type" value="Genomic_DNA"/>
</dbReference>
<feature type="signal peptide" evidence="1">
    <location>
        <begin position="1"/>
        <end position="22"/>
    </location>
</feature>
<keyword evidence="4" id="KW-1185">Reference proteome</keyword>
<dbReference type="InterPro" id="IPR036034">
    <property type="entry name" value="PDZ_sf"/>
</dbReference>
<name>A0A521CFV7_9BACT</name>
<dbReference type="Pfam" id="PF04389">
    <property type="entry name" value="Peptidase_M28"/>
    <property type="match status" value="1"/>
</dbReference>
<dbReference type="GO" id="GO:0008235">
    <property type="term" value="F:metalloexopeptidase activity"/>
    <property type="evidence" value="ECO:0007669"/>
    <property type="project" value="InterPro"/>
</dbReference>
<keyword evidence="3" id="KW-0121">Carboxypeptidase</keyword>
<keyword evidence="3" id="KW-0378">Hydrolase</keyword>
<dbReference type="GO" id="GO:0006508">
    <property type="term" value="P:proteolysis"/>
    <property type="evidence" value="ECO:0007669"/>
    <property type="project" value="InterPro"/>
</dbReference>
<dbReference type="AlphaFoldDB" id="A0A521CFV7"/>
<dbReference type="PROSITE" id="PS51257">
    <property type="entry name" value="PROKAR_LIPOPROTEIN"/>
    <property type="match status" value="1"/>
</dbReference>